<feature type="transmembrane region" description="Helical" evidence="7">
    <location>
        <begin position="48"/>
        <end position="66"/>
    </location>
</feature>
<evidence type="ECO:0000313" key="9">
    <source>
        <dbReference type="EMBL" id="HJC67754.1"/>
    </source>
</evidence>
<feature type="transmembrane region" description="Helical" evidence="7">
    <location>
        <begin position="263"/>
        <end position="281"/>
    </location>
</feature>
<dbReference type="AlphaFoldDB" id="A0A9D2PV64"/>
<keyword evidence="6 7" id="KW-0472">Membrane</keyword>
<proteinExistence type="inferred from homology"/>
<feature type="transmembrane region" description="Helical" evidence="7">
    <location>
        <begin position="230"/>
        <end position="251"/>
    </location>
</feature>
<dbReference type="InterPro" id="IPR037185">
    <property type="entry name" value="EmrE-like"/>
</dbReference>
<feature type="domain" description="EamA" evidence="8">
    <location>
        <begin position="172"/>
        <end position="303"/>
    </location>
</feature>
<reference evidence="9" key="2">
    <citation type="submission" date="2021-04" db="EMBL/GenBank/DDBJ databases">
        <authorList>
            <person name="Gilroy R."/>
        </authorList>
    </citation>
    <scope>NUCLEOTIDE SEQUENCE</scope>
    <source>
        <strain evidence="9">CHK198-12963</strain>
    </source>
</reference>
<feature type="domain" description="EamA" evidence="8">
    <location>
        <begin position="19"/>
        <end position="158"/>
    </location>
</feature>
<feature type="transmembrane region" description="Helical" evidence="7">
    <location>
        <begin position="87"/>
        <end position="107"/>
    </location>
</feature>
<evidence type="ECO:0000256" key="2">
    <source>
        <dbReference type="ARBA" id="ARBA00007362"/>
    </source>
</evidence>
<dbReference type="Proteomes" id="UP000823863">
    <property type="component" value="Unassembled WGS sequence"/>
</dbReference>
<sequence>MNQENTSRKSPDSRANITKGSLMAAAGAVCWGFSGCCGQFLFVERGVQAPWLVTLRLVIAGIFLIINGFILSGRDNLRIFYRKADRIHLIVFGLAGITFCQFSYFMAVQSSNAGTATVLQYLSPILILLWLCIREMRLPGGMELLAILLSLAGVFLIGTHGDLSGLQLSKEGLFWGLMAAVAAMIYTVLPGTLVNRYGICQVLGYGMFMGGVALAIFVQPWRVSLVWDGAMFAALFGVILVGTALAFGLYLKGVSMIGPLKGSLISGLEPVSSILISVFWLGTAFTALDFLGFALILAAVAILAGTGKKTD</sequence>
<organism evidence="9 10">
    <name type="scientific">Candidatus Enterocloster excrementigallinarum</name>
    <dbReference type="NCBI Taxonomy" id="2838558"/>
    <lineage>
        <taxon>Bacteria</taxon>
        <taxon>Bacillati</taxon>
        <taxon>Bacillota</taxon>
        <taxon>Clostridia</taxon>
        <taxon>Lachnospirales</taxon>
        <taxon>Lachnospiraceae</taxon>
        <taxon>Enterocloster</taxon>
    </lineage>
</organism>
<dbReference type="PANTHER" id="PTHR42920:SF5">
    <property type="entry name" value="EAMA DOMAIN-CONTAINING PROTEIN"/>
    <property type="match status" value="1"/>
</dbReference>
<feature type="transmembrane region" description="Helical" evidence="7">
    <location>
        <begin position="21"/>
        <end position="42"/>
    </location>
</feature>
<comment type="subcellular location">
    <subcellularLocation>
        <location evidence="1">Cell membrane</location>
        <topology evidence="1">Multi-pass membrane protein</topology>
    </subcellularLocation>
</comment>
<dbReference type="SUPFAM" id="SSF103481">
    <property type="entry name" value="Multidrug resistance efflux transporter EmrE"/>
    <property type="match status" value="2"/>
</dbReference>
<dbReference type="Pfam" id="PF00892">
    <property type="entry name" value="EamA"/>
    <property type="match status" value="2"/>
</dbReference>
<dbReference type="InterPro" id="IPR000620">
    <property type="entry name" value="EamA_dom"/>
</dbReference>
<evidence type="ECO:0000256" key="3">
    <source>
        <dbReference type="ARBA" id="ARBA00022475"/>
    </source>
</evidence>
<dbReference type="PANTHER" id="PTHR42920">
    <property type="entry name" value="OS03G0707200 PROTEIN-RELATED"/>
    <property type="match status" value="1"/>
</dbReference>
<gene>
    <name evidence="9" type="ORF">H9931_13765</name>
</gene>
<feature type="transmembrane region" description="Helical" evidence="7">
    <location>
        <begin position="202"/>
        <end position="218"/>
    </location>
</feature>
<evidence type="ECO:0000256" key="5">
    <source>
        <dbReference type="ARBA" id="ARBA00022989"/>
    </source>
</evidence>
<accession>A0A9D2PV64</accession>
<keyword evidence="4 7" id="KW-0812">Transmembrane</keyword>
<feature type="transmembrane region" description="Helical" evidence="7">
    <location>
        <begin position="113"/>
        <end position="132"/>
    </location>
</feature>
<reference evidence="9" key="1">
    <citation type="journal article" date="2021" name="PeerJ">
        <title>Extensive microbial diversity within the chicken gut microbiome revealed by metagenomics and culture.</title>
        <authorList>
            <person name="Gilroy R."/>
            <person name="Ravi A."/>
            <person name="Getino M."/>
            <person name="Pursley I."/>
            <person name="Horton D.L."/>
            <person name="Alikhan N.F."/>
            <person name="Baker D."/>
            <person name="Gharbi K."/>
            <person name="Hall N."/>
            <person name="Watson M."/>
            <person name="Adriaenssens E.M."/>
            <person name="Foster-Nyarko E."/>
            <person name="Jarju S."/>
            <person name="Secka A."/>
            <person name="Antonio M."/>
            <person name="Oren A."/>
            <person name="Chaudhuri R.R."/>
            <person name="La Ragione R."/>
            <person name="Hildebrand F."/>
            <person name="Pallen M.J."/>
        </authorList>
    </citation>
    <scope>NUCLEOTIDE SEQUENCE</scope>
    <source>
        <strain evidence="9">CHK198-12963</strain>
    </source>
</reference>
<evidence type="ECO:0000313" key="10">
    <source>
        <dbReference type="Proteomes" id="UP000823863"/>
    </source>
</evidence>
<comment type="caution">
    <text evidence="9">The sequence shown here is derived from an EMBL/GenBank/DDBJ whole genome shotgun (WGS) entry which is preliminary data.</text>
</comment>
<evidence type="ECO:0000256" key="7">
    <source>
        <dbReference type="SAM" id="Phobius"/>
    </source>
</evidence>
<name>A0A9D2PV64_9FIRM</name>
<evidence type="ECO:0000256" key="4">
    <source>
        <dbReference type="ARBA" id="ARBA00022692"/>
    </source>
</evidence>
<evidence type="ECO:0000256" key="6">
    <source>
        <dbReference type="ARBA" id="ARBA00023136"/>
    </source>
</evidence>
<keyword evidence="3" id="KW-1003">Cell membrane</keyword>
<feature type="transmembrane region" description="Helical" evidence="7">
    <location>
        <begin position="173"/>
        <end position="195"/>
    </location>
</feature>
<evidence type="ECO:0000259" key="8">
    <source>
        <dbReference type="Pfam" id="PF00892"/>
    </source>
</evidence>
<dbReference type="InterPro" id="IPR051258">
    <property type="entry name" value="Diverse_Substrate_Transporter"/>
</dbReference>
<protein>
    <submittedName>
        <fullName evidence="9">DMT family transporter</fullName>
    </submittedName>
</protein>
<feature type="transmembrane region" description="Helical" evidence="7">
    <location>
        <begin position="287"/>
        <end position="306"/>
    </location>
</feature>
<dbReference type="EMBL" id="DWWB01000083">
    <property type="protein sequence ID" value="HJC67754.1"/>
    <property type="molecule type" value="Genomic_DNA"/>
</dbReference>
<dbReference type="GO" id="GO:0005886">
    <property type="term" value="C:plasma membrane"/>
    <property type="evidence" value="ECO:0007669"/>
    <property type="project" value="UniProtKB-SubCell"/>
</dbReference>
<evidence type="ECO:0000256" key="1">
    <source>
        <dbReference type="ARBA" id="ARBA00004651"/>
    </source>
</evidence>
<comment type="similarity">
    <text evidence="2">Belongs to the EamA transporter family.</text>
</comment>
<keyword evidence="5 7" id="KW-1133">Transmembrane helix</keyword>
<feature type="transmembrane region" description="Helical" evidence="7">
    <location>
        <begin position="144"/>
        <end position="161"/>
    </location>
</feature>